<dbReference type="InterPro" id="IPR000276">
    <property type="entry name" value="GPCR_Rhodpsn"/>
</dbReference>
<dbReference type="FunFam" id="1.20.1070.10:FF:000368">
    <property type="entry name" value="Predicted protein"/>
    <property type="match status" value="1"/>
</dbReference>
<dbReference type="eggNOG" id="KOG3656">
    <property type="taxonomic scope" value="Eukaryota"/>
</dbReference>
<gene>
    <name evidence="8" type="ORF">NEMVEDRAFT_v1g130452</name>
</gene>
<dbReference type="EMBL" id="DS469786">
    <property type="protein sequence ID" value="EDO33165.1"/>
    <property type="molecule type" value="Genomic_DNA"/>
</dbReference>
<dbReference type="PANTHER" id="PTHR45698:SF1">
    <property type="entry name" value="TRACE AMINE-ASSOCIATED RECEPTOR 13C-LIKE"/>
    <property type="match status" value="1"/>
</dbReference>
<dbReference type="PRINTS" id="PR00237">
    <property type="entry name" value="GPCRRHODOPSN"/>
</dbReference>
<dbReference type="PROSITE" id="PS00237">
    <property type="entry name" value="G_PROTEIN_RECEP_F1_1"/>
    <property type="match status" value="1"/>
</dbReference>
<comment type="similarity">
    <text evidence="5">Belongs to the G-protein coupled receptor 1 family.</text>
</comment>
<feature type="transmembrane region" description="Helical" evidence="6">
    <location>
        <begin position="48"/>
        <end position="71"/>
    </location>
</feature>
<dbReference type="HOGENOM" id="CLU_009579_6_0_1"/>
<dbReference type="Gene3D" id="1.20.1070.10">
    <property type="entry name" value="Rhodopsin 7-helix transmembrane proteins"/>
    <property type="match status" value="1"/>
</dbReference>
<dbReference type="PhylomeDB" id="A7SSZ2"/>
<keyword evidence="3 6" id="KW-1133">Transmembrane helix</keyword>
<evidence type="ECO:0000256" key="3">
    <source>
        <dbReference type="ARBA" id="ARBA00022989"/>
    </source>
</evidence>
<dbReference type="KEGG" id="nve:5504351"/>
<reference evidence="8 9" key="1">
    <citation type="journal article" date="2007" name="Science">
        <title>Sea anemone genome reveals ancestral eumetazoan gene repertoire and genomic organization.</title>
        <authorList>
            <person name="Putnam N.H."/>
            <person name="Srivastava M."/>
            <person name="Hellsten U."/>
            <person name="Dirks B."/>
            <person name="Chapman J."/>
            <person name="Salamov A."/>
            <person name="Terry A."/>
            <person name="Shapiro H."/>
            <person name="Lindquist E."/>
            <person name="Kapitonov V.V."/>
            <person name="Jurka J."/>
            <person name="Genikhovich G."/>
            <person name="Grigoriev I.V."/>
            <person name="Lucas S.M."/>
            <person name="Steele R.E."/>
            <person name="Finnerty J.R."/>
            <person name="Technau U."/>
            <person name="Martindale M.Q."/>
            <person name="Rokhsar D.S."/>
        </authorList>
    </citation>
    <scope>NUCLEOTIDE SEQUENCE [LARGE SCALE GENOMIC DNA]</scope>
    <source>
        <strain evidence="9">CH2 X CH6</strain>
    </source>
</reference>
<evidence type="ECO:0000256" key="2">
    <source>
        <dbReference type="ARBA" id="ARBA00022692"/>
    </source>
</evidence>
<feature type="transmembrane region" description="Helical" evidence="6">
    <location>
        <begin position="129"/>
        <end position="149"/>
    </location>
</feature>
<protein>
    <recommendedName>
        <fullName evidence="7">G-protein coupled receptors family 1 profile domain-containing protein</fullName>
    </recommendedName>
</protein>
<feature type="non-terminal residue" evidence="8">
    <location>
        <position position="296"/>
    </location>
</feature>
<feature type="domain" description="G-protein coupled receptors family 1 profile" evidence="7">
    <location>
        <begin position="27"/>
        <end position="281"/>
    </location>
</feature>
<dbReference type="OMA" id="AMADIMF"/>
<accession>A7SSZ2</accession>
<evidence type="ECO:0000256" key="1">
    <source>
        <dbReference type="ARBA" id="ARBA00004370"/>
    </source>
</evidence>
<organism evidence="8 9">
    <name type="scientific">Nematostella vectensis</name>
    <name type="common">Starlet sea anemone</name>
    <dbReference type="NCBI Taxonomy" id="45351"/>
    <lineage>
        <taxon>Eukaryota</taxon>
        <taxon>Metazoa</taxon>
        <taxon>Cnidaria</taxon>
        <taxon>Anthozoa</taxon>
        <taxon>Hexacorallia</taxon>
        <taxon>Actiniaria</taxon>
        <taxon>Edwardsiidae</taxon>
        <taxon>Nematostella</taxon>
    </lineage>
</organism>
<dbReference type="CDD" id="cd00637">
    <property type="entry name" value="7tm_classA_rhodopsin-like"/>
    <property type="match status" value="1"/>
</dbReference>
<keyword evidence="5" id="KW-0675">Receptor</keyword>
<feature type="transmembrane region" description="Helical" evidence="6">
    <location>
        <begin position="91"/>
        <end position="108"/>
    </location>
</feature>
<dbReference type="InParanoid" id="A7SSZ2"/>
<feature type="transmembrane region" description="Helical" evidence="6">
    <location>
        <begin position="14"/>
        <end position="36"/>
    </location>
</feature>
<feature type="transmembrane region" description="Helical" evidence="6">
    <location>
        <begin position="172"/>
        <end position="196"/>
    </location>
</feature>
<evidence type="ECO:0000313" key="9">
    <source>
        <dbReference type="Proteomes" id="UP000001593"/>
    </source>
</evidence>
<dbReference type="GO" id="GO:0032870">
    <property type="term" value="P:cellular response to hormone stimulus"/>
    <property type="evidence" value="ECO:0000318"/>
    <property type="project" value="GO_Central"/>
</dbReference>
<dbReference type="Pfam" id="PF00001">
    <property type="entry name" value="7tm_1"/>
    <property type="match status" value="1"/>
</dbReference>
<dbReference type="FunCoup" id="A7SSZ2">
    <property type="interactions" value="207"/>
</dbReference>
<dbReference type="PANTHER" id="PTHR45698">
    <property type="entry name" value="TRACE AMINE-ASSOCIATED RECEPTOR 19N-RELATED"/>
    <property type="match status" value="1"/>
</dbReference>
<dbReference type="SUPFAM" id="SSF81321">
    <property type="entry name" value="Family A G protein-coupled receptor-like"/>
    <property type="match status" value="1"/>
</dbReference>
<dbReference type="GO" id="GO:0004930">
    <property type="term" value="F:G protein-coupled receptor activity"/>
    <property type="evidence" value="ECO:0000318"/>
    <property type="project" value="GO_Central"/>
</dbReference>
<name>A7SSZ2_NEMVE</name>
<feature type="transmembrane region" description="Helical" evidence="6">
    <location>
        <begin position="225"/>
        <end position="248"/>
    </location>
</feature>
<sequence length="296" mass="33056">MTEEGYSPGDIAEAVVPCVLAVVSLIGNLLVVLAVIRNPAMQTNVNFLLVNLAIADVVAAVFVLPRFTFRFILTHPRGNAGDVLCKFVRDLSWVGGQASAFTLVAIAYERYFAILRPHRGLARTSKRKLNLIIVLSWIYGVALESPSIYSSKYNKDLRICDEKWGNVMVGRVYSVVLFIMDFVMPLAMMTVAYAGIVKHLWGRQSAGVLNAANLASCRFRKRVTLVLLAVTVSYTVCWLPLPLCYMLYHVTGPALVDYNSKTYNFAIMFVSLNACLDPILYSLQSKRFGRIIRRML</sequence>
<evidence type="ECO:0000256" key="5">
    <source>
        <dbReference type="RuleBase" id="RU000688"/>
    </source>
</evidence>
<keyword evidence="9" id="KW-1185">Reference proteome</keyword>
<evidence type="ECO:0000256" key="6">
    <source>
        <dbReference type="SAM" id="Phobius"/>
    </source>
</evidence>
<feature type="transmembrane region" description="Helical" evidence="6">
    <location>
        <begin position="263"/>
        <end position="283"/>
    </location>
</feature>
<dbReference type="GO" id="GO:0005886">
    <property type="term" value="C:plasma membrane"/>
    <property type="evidence" value="ECO:0000318"/>
    <property type="project" value="GO_Central"/>
</dbReference>
<dbReference type="InterPro" id="IPR017452">
    <property type="entry name" value="GPCR_Rhodpsn_7TM"/>
</dbReference>
<dbReference type="OrthoDB" id="9445642at2759"/>
<keyword evidence="5" id="KW-0297">G-protein coupled receptor</keyword>
<evidence type="ECO:0000259" key="7">
    <source>
        <dbReference type="PROSITE" id="PS50262"/>
    </source>
</evidence>
<dbReference type="PROSITE" id="PS50262">
    <property type="entry name" value="G_PROTEIN_RECEP_F1_2"/>
    <property type="match status" value="1"/>
</dbReference>
<evidence type="ECO:0000313" key="8">
    <source>
        <dbReference type="EMBL" id="EDO33165.1"/>
    </source>
</evidence>
<dbReference type="Proteomes" id="UP000001593">
    <property type="component" value="Unassembled WGS sequence"/>
</dbReference>
<dbReference type="GO" id="GO:0007186">
    <property type="term" value="P:G protein-coupled receptor signaling pathway"/>
    <property type="evidence" value="ECO:0000318"/>
    <property type="project" value="GO_Central"/>
</dbReference>
<evidence type="ECO:0000256" key="4">
    <source>
        <dbReference type="ARBA" id="ARBA00023136"/>
    </source>
</evidence>
<dbReference type="STRING" id="45351.A7SSZ2"/>
<keyword evidence="5" id="KW-0807">Transducer</keyword>
<comment type="subcellular location">
    <subcellularLocation>
        <location evidence="1">Membrane</location>
    </subcellularLocation>
</comment>
<dbReference type="AlphaFoldDB" id="A7SSZ2"/>
<keyword evidence="4 6" id="KW-0472">Membrane</keyword>
<keyword evidence="2 5" id="KW-0812">Transmembrane</keyword>
<proteinExistence type="inferred from homology"/>